<protein>
    <submittedName>
        <fullName evidence="1">Uncharacterized protein</fullName>
    </submittedName>
</protein>
<dbReference type="OrthoDB" id="60092at2759"/>
<name>A0A2U1LK15_ARTAN</name>
<reference evidence="1 2" key="1">
    <citation type="journal article" date="2018" name="Mol. Plant">
        <title>The genome of Artemisia annua provides insight into the evolution of Asteraceae family and artemisinin biosynthesis.</title>
        <authorList>
            <person name="Shen Q."/>
            <person name="Zhang L."/>
            <person name="Liao Z."/>
            <person name="Wang S."/>
            <person name="Yan T."/>
            <person name="Shi P."/>
            <person name="Liu M."/>
            <person name="Fu X."/>
            <person name="Pan Q."/>
            <person name="Wang Y."/>
            <person name="Lv Z."/>
            <person name="Lu X."/>
            <person name="Zhang F."/>
            <person name="Jiang W."/>
            <person name="Ma Y."/>
            <person name="Chen M."/>
            <person name="Hao X."/>
            <person name="Li L."/>
            <person name="Tang Y."/>
            <person name="Lv G."/>
            <person name="Zhou Y."/>
            <person name="Sun X."/>
            <person name="Brodelius P.E."/>
            <person name="Rose J.K.C."/>
            <person name="Tang K."/>
        </authorList>
    </citation>
    <scope>NUCLEOTIDE SEQUENCE [LARGE SCALE GENOMIC DNA]</scope>
    <source>
        <strain evidence="2">cv. Huhao1</strain>
        <tissue evidence="1">Leaf</tissue>
    </source>
</reference>
<organism evidence="1 2">
    <name type="scientific">Artemisia annua</name>
    <name type="common">Sweet wormwood</name>
    <dbReference type="NCBI Taxonomy" id="35608"/>
    <lineage>
        <taxon>Eukaryota</taxon>
        <taxon>Viridiplantae</taxon>
        <taxon>Streptophyta</taxon>
        <taxon>Embryophyta</taxon>
        <taxon>Tracheophyta</taxon>
        <taxon>Spermatophyta</taxon>
        <taxon>Magnoliopsida</taxon>
        <taxon>eudicotyledons</taxon>
        <taxon>Gunneridae</taxon>
        <taxon>Pentapetalae</taxon>
        <taxon>asterids</taxon>
        <taxon>campanulids</taxon>
        <taxon>Asterales</taxon>
        <taxon>Asteraceae</taxon>
        <taxon>Asteroideae</taxon>
        <taxon>Anthemideae</taxon>
        <taxon>Artemisiinae</taxon>
        <taxon>Artemisia</taxon>
    </lineage>
</organism>
<proteinExistence type="predicted"/>
<accession>A0A2U1LK15</accession>
<evidence type="ECO:0000313" key="2">
    <source>
        <dbReference type="Proteomes" id="UP000245207"/>
    </source>
</evidence>
<dbReference type="STRING" id="35608.A0A2U1LK15"/>
<comment type="caution">
    <text evidence="1">The sequence shown here is derived from an EMBL/GenBank/DDBJ whole genome shotgun (WGS) entry which is preliminary data.</text>
</comment>
<dbReference type="Proteomes" id="UP000245207">
    <property type="component" value="Unassembled WGS sequence"/>
</dbReference>
<dbReference type="AlphaFoldDB" id="A0A2U1LK15"/>
<keyword evidence="2" id="KW-1185">Reference proteome</keyword>
<evidence type="ECO:0000313" key="1">
    <source>
        <dbReference type="EMBL" id="PWA49343.1"/>
    </source>
</evidence>
<gene>
    <name evidence="1" type="ORF">CTI12_AA482710</name>
</gene>
<sequence length="406" mass="46303">MLSRAVRVKAFSGGTALSFLKRFSNSSYDPLTSRYLNTKITNPAHNNFTIMPISYNNPPFNRRMYHSSSIHPLLTVKILGLVMYEKAKPLISDYSQHALAIAQSTAIDFFNALESISCQEIQLFCTTVLLLIQTHKKLEPYRRALKIKIKSLLNKKEDRPEDNNNHQEGDAEPAVPKLYYLQASSTQTQLNYVVYLFGVTKKKHITHSFNTDFTILTVNSFVAKEGKLGPLEVKIELPDTYDFTAAAVNTTFEKRDGLYFMTITGFPLYKPTQVIRKIQVSHYLILQTMKNSQNMDQTYLARVGFYSKAVCFVLRSPLTSINDPDASKVQWTLDYYNAADEVGGKAVKFRNYIDPIKENDSSLHTQLWIDPCEELLQYRHTEDPVECNIWCEGIEGGIFIGFYAST</sequence>
<dbReference type="EMBL" id="PKPP01008978">
    <property type="protein sequence ID" value="PWA49343.1"/>
    <property type="molecule type" value="Genomic_DNA"/>
</dbReference>